<dbReference type="EMBL" id="ML769733">
    <property type="protein sequence ID" value="KAE9388656.1"/>
    <property type="molecule type" value="Genomic_DNA"/>
</dbReference>
<dbReference type="AlphaFoldDB" id="A0A6A4GT89"/>
<organism evidence="1 2">
    <name type="scientific">Gymnopus androsaceus JB14</name>
    <dbReference type="NCBI Taxonomy" id="1447944"/>
    <lineage>
        <taxon>Eukaryota</taxon>
        <taxon>Fungi</taxon>
        <taxon>Dikarya</taxon>
        <taxon>Basidiomycota</taxon>
        <taxon>Agaricomycotina</taxon>
        <taxon>Agaricomycetes</taxon>
        <taxon>Agaricomycetidae</taxon>
        <taxon>Agaricales</taxon>
        <taxon>Marasmiineae</taxon>
        <taxon>Omphalotaceae</taxon>
        <taxon>Gymnopus</taxon>
    </lineage>
</organism>
<gene>
    <name evidence="1" type="ORF">BT96DRAFT_926960</name>
</gene>
<evidence type="ECO:0000313" key="1">
    <source>
        <dbReference type="EMBL" id="KAE9388656.1"/>
    </source>
</evidence>
<dbReference type="Proteomes" id="UP000799118">
    <property type="component" value="Unassembled WGS sequence"/>
</dbReference>
<sequence length="51" mass="5405">MGIVSLLRPAGTENVCEASEVVFDEFEAGMISRVTLAGSESRVMAQTASRT</sequence>
<name>A0A6A4GT89_9AGAR</name>
<proteinExistence type="predicted"/>
<reference evidence="1" key="1">
    <citation type="journal article" date="2019" name="Environ. Microbiol.">
        <title>Fungal ecological strategies reflected in gene transcription - a case study of two litter decomposers.</title>
        <authorList>
            <person name="Barbi F."/>
            <person name="Kohler A."/>
            <person name="Barry K."/>
            <person name="Baskaran P."/>
            <person name="Daum C."/>
            <person name="Fauchery L."/>
            <person name="Ihrmark K."/>
            <person name="Kuo A."/>
            <person name="LaButti K."/>
            <person name="Lipzen A."/>
            <person name="Morin E."/>
            <person name="Grigoriev I.V."/>
            <person name="Henrissat B."/>
            <person name="Lindahl B."/>
            <person name="Martin F."/>
        </authorList>
    </citation>
    <scope>NUCLEOTIDE SEQUENCE</scope>
    <source>
        <strain evidence="1">JB14</strain>
    </source>
</reference>
<keyword evidence="2" id="KW-1185">Reference proteome</keyword>
<protein>
    <submittedName>
        <fullName evidence="1">Uncharacterized protein</fullName>
    </submittedName>
</protein>
<accession>A0A6A4GT89</accession>
<evidence type="ECO:0000313" key="2">
    <source>
        <dbReference type="Proteomes" id="UP000799118"/>
    </source>
</evidence>